<evidence type="ECO:0000313" key="1">
    <source>
        <dbReference type="EMBL" id="KUK07741.1"/>
    </source>
</evidence>
<dbReference type="PATRIC" id="fig|2234.7.peg.715"/>
<protein>
    <submittedName>
        <fullName evidence="1">Uncharacterized protein</fullName>
    </submittedName>
</protein>
<dbReference type="Proteomes" id="UP000054015">
    <property type="component" value="Unassembled WGS sequence"/>
</dbReference>
<accession>A0A101E364</accession>
<organism evidence="1 2">
    <name type="scientific">Archaeoglobus fulgidus</name>
    <dbReference type="NCBI Taxonomy" id="2234"/>
    <lineage>
        <taxon>Archaea</taxon>
        <taxon>Methanobacteriati</taxon>
        <taxon>Methanobacteriota</taxon>
        <taxon>Archaeoglobi</taxon>
        <taxon>Archaeoglobales</taxon>
        <taxon>Archaeoglobaceae</taxon>
        <taxon>Archaeoglobus</taxon>
    </lineage>
</organism>
<gene>
    <name evidence="1" type="ORF">XD48_0076</name>
</gene>
<evidence type="ECO:0000313" key="2">
    <source>
        <dbReference type="Proteomes" id="UP000054015"/>
    </source>
</evidence>
<comment type="caution">
    <text evidence="1">The sequence shown here is derived from an EMBL/GenBank/DDBJ whole genome shotgun (WGS) entry which is preliminary data.</text>
</comment>
<dbReference type="EMBL" id="LGEX01000001">
    <property type="protein sequence ID" value="KUK07741.1"/>
    <property type="molecule type" value="Genomic_DNA"/>
</dbReference>
<sequence>MIEEVYRIAEEMIQRVNERGVRTIDDAIAIKRIQSITPFGWKTDHFSLILSEDPLVCLYTTGKLYVYWFGEDAVVDIDSKIASEIHSQLEGW</sequence>
<proteinExistence type="predicted"/>
<reference evidence="2" key="1">
    <citation type="journal article" date="2015" name="MBio">
        <title>Genome-Resolved Metagenomic Analysis Reveals Roles for Candidate Phyla and Other Microbial Community Members in Biogeochemical Transformations in Oil Reservoirs.</title>
        <authorList>
            <person name="Hu P."/>
            <person name="Tom L."/>
            <person name="Singh A."/>
            <person name="Thomas B.C."/>
            <person name="Baker B.J."/>
            <person name="Piceno Y.M."/>
            <person name="Andersen G.L."/>
            <person name="Banfield J.F."/>
        </authorList>
    </citation>
    <scope>NUCLEOTIDE SEQUENCE [LARGE SCALE GENOMIC DNA]</scope>
</reference>
<dbReference type="AlphaFoldDB" id="A0A101E364"/>
<name>A0A101E364_ARCFL</name>